<protein>
    <submittedName>
        <fullName evidence="1">Uncharacterized protein</fullName>
    </submittedName>
</protein>
<organism evidence="1 2">
    <name type="scientific">Thermoflavimicrobium dichotomicum</name>
    <dbReference type="NCBI Taxonomy" id="46223"/>
    <lineage>
        <taxon>Bacteria</taxon>
        <taxon>Bacillati</taxon>
        <taxon>Bacillota</taxon>
        <taxon>Bacilli</taxon>
        <taxon>Bacillales</taxon>
        <taxon>Thermoactinomycetaceae</taxon>
        <taxon>Thermoflavimicrobium</taxon>
    </lineage>
</organism>
<dbReference type="Proteomes" id="UP000199545">
    <property type="component" value="Unassembled WGS sequence"/>
</dbReference>
<keyword evidence="2" id="KW-1185">Reference proteome</keyword>
<evidence type="ECO:0000313" key="1">
    <source>
        <dbReference type="EMBL" id="SFJ55431.1"/>
    </source>
</evidence>
<gene>
    <name evidence="1" type="ORF">SAMN05421852_11283</name>
</gene>
<name>A0A1I3SD11_9BACL</name>
<reference evidence="1 2" key="1">
    <citation type="submission" date="2016-10" db="EMBL/GenBank/DDBJ databases">
        <authorList>
            <person name="de Groot N.N."/>
        </authorList>
    </citation>
    <scope>NUCLEOTIDE SEQUENCE [LARGE SCALE GENOMIC DNA]</scope>
    <source>
        <strain evidence="1 2">DSM 44778</strain>
    </source>
</reference>
<accession>A0A1I3SD11</accession>
<dbReference type="RefSeq" id="WP_093230700.1">
    <property type="nucleotide sequence ID" value="NZ_FORR01000012.1"/>
</dbReference>
<proteinExistence type="predicted"/>
<evidence type="ECO:0000313" key="2">
    <source>
        <dbReference type="Proteomes" id="UP000199545"/>
    </source>
</evidence>
<dbReference type="OrthoDB" id="2608372at2"/>
<sequence>MNREFLYKKPWIPNFIDDRYASENPIQSWLEDDSQGLLMRKFEECSLDELILELVDIFKRGNPSYDVLAALFGSYLEFNEEKKIFSVHKIERTNEDIIRVEMHVDAQSYEIRHLNLYAQELPPLQSLKNKLNELHKDISFQETSNEFVITERECVIAILKDKRDI</sequence>
<dbReference type="AlphaFoldDB" id="A0A1I3SD11"/>
<dbReference type="EMBL" id="FORR01000012">
    <property type="protein sequence ID" value="SFJ55431.1"/>
    <property type="molecule type" value="Genomic_DNA"/>
</dbReference>